<dbReference type="Proteomes" id="UP000193450">
    <property type="component" value="Chromosome"/>
</dbReference>
<dbReference type="InterPro" id="IPR013783">
    <property type="entry name" value="Ig-like_fold"/>
</dbReference>
<proteinExistence type="predicted"/>
<name>A0A1X9NDU9_9GAMM</name>
<accession>A0A1X9NDU9</accession>
<evidence type="ECO:0000259" key="2">
    <source>
        <dbReference type="PROSITE" id="PS50853"/>
    </source>
</evidence>
<dbReference type="EMBL" id="CP019343">
    <property type="protein sequence ID" value="ARN73127.1"/>
    <property type="molecule type" value="Genomic_DNA"/>
</dbReference>
<evidence type="ECO:0000313" key="3">
    <source>
        <dbReference type="EMBL" id="ARN73127.1"/>
    </source>
</evidence>
<gene>
    <name evidence="3" type="ORF">BST96_02800</name>
</gene>
<dbReference type="InterPro" id="IPR036116">
    <property type="entry name" value="FN3_sf"/>
</dbReference>
<feature type="domain" description="Fibronectin type-III" evidence="2">
    <location>
        <begin position="297"/>
        <end position="385"/>
    </location>
</feature>
<dbReference type="Gene3D" id="2.60.40.10">
    <property type="entry name" value="Immunoglobulins"/>
    <property type="match status" value="1"/>
</dbReference>
<dbReference type="KEGG" id="osg:BST96_02800"/>
<dbReference type="PROSITE" id="PS50853">
    <property type="entry name" value="FN3"/>
    <property type="match status" value="1"/>
</dbReference>
<organism evidence="3 4">
    <name type="scientific">Oceanicoccus sagamiensis</name>
    <dbReference type="NCBI Taxonomy" id="716816"/>
    <lineage>
        <taxon>Bacteria</taxon>
        <taxon>Pseudomonadati</taxon>
        <taxon>Pseudomonadota</taxon>
        <taxon>Gammaproteobacteria</taxon>
        <taxon>Cellvibrionales</taxon>
        <taxon>Spongiibacteraceae</taxon>
        <taxon>Oceanicoccus</taxon>
    </lineage>
</organism>
<sequence length="889" mass="98170">MANRPIAKLLLLTLWLLFFYSTALANNPMPRYVAVLPVTGEGSAEKREDVRTALHNALGATNYRLRKMGEIDQVLGNDKTIDLDIENLIALCARLQVDGLLIAEQTNLERLYAAAYAHYEVSVRVRLFDAKSQQFVWTFEREEAEREGGISVDILGFLATAYESSTVLRDVVRLQLIDTLAREFAKEIPKPQSIAMNVNPVNVSVAASNYQQGPFTTGESIKVWVKTEPNIKLHFRLQGIGKKITLTEQQAGNYVGNYVVSRGDDIDSTVMVLSLQRKDERPTIWQVPGKIAIDTTAPEAVDNLSAFFSSESVTLNWQGDEAVDFTIERADTRNQNYQTLNTTAILSYTDTDFIPGQSYLYRITPVDKAGNTGKGSVVRVTTERLGPTLVDKDIVDNIRFSERGSPYIIQGKITISGRLVVDAGAVIDFKPNSSFSVTGKMTINGKSSQPVLLNGKNWSLDSLGSKNTLKMDHAIIRGGRLSVSDGTLSIANSNLREVNLSIAETSKASRIKDSTFVDSGITLRDTVFPISDCLFDNSTVTANKAVVLNQPTFGAADYLKARQWVGGAIAIAWPAQSTGDHLLANWLQSQWQTIGIAIQEKNWPKALEVLQATLSNSTESAATDAFETVYLIQNPEAQAVALDDATLLSTFIEQKAKGQVLDLIWLPDTVLTRAADFNNAYIETYYPKAASEKILPIDQLSLKGFIESELAPDYAPGRLFLVNKQGFEATLAARGYLRAADPFISGQFIHPRNDTLCTVYDPWILGEGGNSNAVSCFAVTIETRNKSYTTLLGYNDNGQAKKLFPCGPTKPQQRWHMPVNQFGQKSVFNAEDTRFQHYFVVISASEQYPESLAALDSLSCEEVSQVQQLQEKLVREDRLSGGRTRAIKL</sequence>
<dbReference type="CDD" id="cd00063">
    <property type="entry name" value="FN3"/>
    <property type="match status" value="1"/>
</dbReference>
<protein>
    <recommendedName>
        <fullName evidence="2">Fibronectin type-III domain-containing protein</fullName>
    </recommendedName>
</protein>
<dbReference type="SUPFAM" id="SSF49265">
    <property type="entry name" value="Fibronectin type III"/>
    <property type="match status" value="1"/>
</dbReference>
<dbReference type="AlphaFoldDB" id="A0A1X9NDU9"/>
<feature type="chain" id="PRO_5012598133" description="Fibronectin type-III domain-containing protein" evidence="1">
    <location>
        <begin position="26"/>
        <end position="889"/>
    </location>
</feature>
<keyword evidence="4" id="KW-1185">Reference proteome</keyword>
<dbReference type="RefSeq" id="WP_085757227.1">
    <property type="nucleotide sequence ID" value="NZ_CP019343.1"/>
</dbReference>
<evidence type="ECO:0000256" key="1">
    <source>
        <dbReference type="SAM" id="SignalP"/>
    </source>
</evidence>
<feature type="signal peptide" evidence="1">
    <location>
        <begin position="1"/>
        <end position="25"/>
    </location>
</feature>
<reference evidence="3 4" key="1">
    <citation type="submission" date="2016-11" db="EMBL/GenBank/DDBJ databases">
        <title>Trade-off between light-utilization and light-protection in marine flavobacteria.</title>
        <authorList>
            <person name="Kumagai Y."/>
        </authorList>
    </citation>
    <scope>NUCLEOTIDE SEQUENCE [LARGE SCALE GENOMIC DNA]</scope>
    <source>
        <strain evidence="3 4">NBRC 107125</strain>
    </source>
</reference>
<dbReference type="STRING" id="716816.BST96_02800"/>
<dbReference type="OrthoDB" id="5439314at2"/>
<dbReference type="Gene3D" id="3.40.50.10610">
    <property type="entry name" value="ABC-type transport auxiliary lipoprotein component"/>
    <property type="match status" value="1"/>
</dbReference>
<evidence type="ECO:0000313" key="4">
    <source>
        <dbReference type="Proteomes" id="UP000193450"/>
    </source>
</evidence>
<dbReference type="InterPro" id="IPR003961">
    <property type="entry name" value="FN3_dom"/>
</dbReference>
<keyword evidence="1" id="KW-0732">Signal</keyword>